<protein>
    <submittedName>
        <fullName evidence="3">Uncharacterized protein</fullName>
    </submittedName>
</protein>
<dbReference type="AlphaFoldDB" id="A0AAX6MBB4"/>
<feature type="compositionally biased region" description="Low complexity" evidence="2">
    <location>
        <begin position="418"/>
        <end position="434"/>
    </location>
</feature>
<sequence length="470" mass="51849">MSSDAQNKPGKNEASDKPFTYDEEMMKEWKHVKHVAGMYSAIAKAKARLHPCNFETGHPRIHTDEDLKLVRDAKSAEDYWKGIIVEHPVAPWINFDDVAHYLGEITPGKAVTETNLYKTVRNALEEIIGQCEGKEPADVSSGLANSWPSSEMLEALRIYGDAKKGFGYLPGKIFRRLKQAKLTHLLYQHNTPDAIPDNFWIGVIQARNNSSDGSDGEPEDGSSVEKLLNQEVHEFTDKLQSATDRTIQNDVSAVDQKYREVTLNLHSEFRSMLKDVEAKVAAVRDEATAAKEEAEAARSEVKTLSEECTSLKTLVHSLSSQTQSGGVNLGRGVAGGSNLTMEEVYIQVKEAFEHYTSSKQLGDTVEKYIADYLASEKGKEILFDSATNDDVVKFLKGPMMAAIKPEVLSYVKSKINTSSSSSQKVSSPSVPKQSPDQVKKQQQAPPPPPPTQASPSVTSLWANMFTPSQT</sequence>
<comment type="caution">
    <text evidence="3">The sequence shown here is derived from an EMBL/GenBank/DDBJ whole genome shotgun (WGS) entry which is preliminary data.</text>
</comment>
<accession>A0AAX6MBB4</accession>
<evidence type="ECO:0000313" key="3">
    <source>
        <dbReference type="EMBL" id="KAK6949716.1"/>
    </source>
</evidence>
<feature type="coiled-coil region" evidence="1">
    <location>
        <begin position="273"/>
        <end position="314"/>
    </location>
</feature>
<dbReference type="Proteomes" id="UP001369815">
    <property type="component" value="Unassembled WGS sequence"/>
</dbReference>
<evidence type="ECO:0000256" key="2">
    <source>
        <dbReference type="SAM" id="MobiDB-lite"/>
    </source>
</evidence>
<keyword evidence="1" id="KW-0175">Coiled coil</keyword>
<gene>
    <name evidence="3" type="ORF">Daesc_008036</name>
</gene>
<feature type="region of interest" description="Disordered" evidence="2">
    <location>
        <begin position="418"/>
        <end position="458"/>
    </location>
</feature>
<reference evidence="3 4" key="1">
    <citation type="journal article" date="2024" name="Front Chem Biol">
        <title>Unveiling the potential of Daldinia eschscholtzii MFLUCC 19-0629 through bioactivity and bioinformatics studies for enhanced sustainable agriculture production.</title>
        <authorList>
            <person name="Brooks S."/>
            <person name="Weaver J.A."/>
            <person name="Klomchit A."/>
            <person name="Alharthi S.A."/>
            <person name="Onlamun T."/>
            <person name="Nurani R."/>
            <person name="Vong T.K."/>
            <person name="Alberti F."/>
            <person name="Greco C."/>
        </authorList>
    </citation>
    <scope>NUCLEOTIDE SEQUENCE [LARGE SCALE GENOMIC DNA]</scope>
    <source>
        <strain evidence="3">MFLUCC 19-0629</strain>
    </source>
</reference>
<proteinExistence type="predicted"/>
<name>A0AAX6MBB4_9PEZI</name>
<keyword evidence="4" id="KW-1185">Reference proteome</keyword>
<evidence type="ECO:0000313" key="4">
    <source>
        <dbReference type="Proteomes" id="UP001369815"/>
    </source>
</evidence>
<evidence type="ECO:0000256" key="1">
    <source>
        <dbReference type="SAM" id="Coils"/>
    </source>
</evidence>
<organism evidence="3 4">
    <name type="scientific">Daldinia eschscholtzii</name>
    <dbReference type="NCBI Taxonomy" id="292717"/>
    <lineage>
        <taxon>Eukaryota</taxon>
        <taxon>Fungi</taxon>
        <taxon>Dikarya</taxon>
        <taxon>Ascomycota</taxon>
        <taxon>Pezizomycotina</taxon>
        <taxon>Sordariomycetes</taxon>
        <taxon>Xylariomycetidae</taxon>
        <taxon>Xylariales</taxon>
        <taxon>Hypoxylaceae</taxon>
        <taxon>Daldinia</taxon>
    </lineage>
</organism>
<dbReference type="EMBL" id="JBANMG010000008">
    <property type="protein sequence ID" value="KAK6949716.1"/>
    <property type="molecule type" value="Genomic_DNA"/>
</dbReference>